<reference evidence="3 4" key="1">
    <citation type="submission" date="2015-08" db="EMBL/GenBank/DDBJ databases">
        <title>Whole genome sequence of Flavobacterium akiainvivens IK-1T, from decaying Wikstroemia oahuensis, an endemic Hawaiian shrub.</title>
        <authorList>
            <person name="Wan X."/>
            <person name="Hou S."/>
            <person name="Saito J."/>
            <person name="Donachie S."/>
        </authorList>
    </citation>
    <scope>NUCLEOTIDE SEQUENCE [LARGE SCALE GENOMIC DNA]</scope>
    <source>
        <strain evidence="3 4">IK-1</strain>
    </source>
</reference>
<dbReference type="PATRIC" id="fig|1202724.3.peg.2732"/>
<dbReference type="STRING" id="1202724.AM493_13175"/>
<dbReference type="AlphaFoldDB" id="A0A0M8MBV4"/>
<name>A0A0M8MBV4_9FLAO</name>
<dbReference type="Proteomes" id="UP000037755">
    <property type="component" value="Unassembled WGS sequence"/>
</dbReference>
<accession>A0A0M8MBV4</accession>
<evidence type="ECO:0000256" key="1">
    <source>
        <dbReference type="ARBA" id="ARBA00022729"/>
    </source>
</evidence>
<comment type="caution">
    <text evidence="3">The sequence shown here is derived from an EMBL/GenBank/DDBJ whole genome shotgun (WGS) entry which is preliminary data.</text>
</comment>
<dbReference type="EMBL" id="LIYD01000005">
    <property type="protein sequence ID" value="KOS06875.1"/>
    <property type="molecule type" value="Genomic_DNA"/>
</dbReference>
<dbReference type="RefSeq" id="WP_054408497.1">
    <property type="nucleotide sequence ID" value="NZ_FOYA01000015.1"/>
</dbReference>
<evidence type="ECO:0000313" key="3">
    <source>
        <dbReference type="EMBL" id="KOS06875.1"/>
    </source>
</evidence>
<proteinExistence type="predicted"/>
<protein>
    <recommendedName>
        <fullName evidence="2">SbsA Ig-like domain-containing protein</fullName>
    </recommendedName>
</protein>
<dbReference type="Pfam" id="PF13205">
    <property type="entry name" value="Big_5"/>
    <property type="match status" value="1"/>
</dbReference>
<sequence>MLKNTFFLILAVAFTLTGCAKRGTISGGPKDTIAPYIIGSYPKNMTTNFKGKEIHIDFNEYIKVKDINKQLIISPPLKYQPTITPQGSASKFIEVKIKDTLEDNTTYSLNFGQSITDNNEGNPYSQFRFVFSTGDYIDSLQVNGGIKDAFNRTPDNFVTVMLYEANEAFNDSTVYKERPRYVTNTLDSMTNYSLQNLKEGRYHIFALKDASNNYTYDPKSDKIAFLGRAITIPTDSTYELKLFKQKGDFKPSKPVIATSNRLFLPYEGDARGATVVVKNGAGTDVIPSRLTAEKGKDSLNIWLPRDIVRDSLSVQVTHRDSIKNFMVKLKEIKATDSLTLDAVQKGGLNFRDRFTLRPLTPLTAIDSTKISLINKDSIAVPYSYKYDEYKQEIVFDFQKEEEEKYVFTFMPGAVTDFYGKQNDTTYYKLNTRVYVDYGNIFIKLQNVKRFPLIIQLTDEKGDTKAEAFSDGATEINFELLEPAKYYVRLIYDDNNNREWDTGDYMKKIQPEEVFYRPKELDVRPMWDYEEIINGDGTSGNPGG</sequence>
<gene>
    <name evidence="3" type="ORF">AM493_13175</name>
</gene>
<evidence type="ECO:0000259" key="2">
    <source>
        <dbReference type="Pfam" id="PF13205"/>
    </source>
</evidence>
<dbReference type="PROSITE" id="PS51257">
    <property type="entry name" value="PROKAR_LIPOPROTEIN"/>
    <property type="match status" value="1"/>
</dbReference>
<dbReference type="OrthoDB" id="9809989at2"/>
<dbReference type="InterPro" id="IPR032812">
    <property type="entry name" value="SbsA_Ig"/>
</dbReference>
<feature type="domain" description="SbsA Ig-like" evidence="2">
    <location>
        <begin position="31"/>
        <end position="133"/>
    </location>
</feature>
<evidence type="ECO:0000313" key="4">
    <source>
        <dbReference type="Proteomes" id="UP000037755"/>
    </source>
</evidence>
<organism evidence="3 4">
    <name type="scientific">Flavobacterium akiainvivens</name>
    <dbReference type="NCBI Taxonomy" id="1202724"/>
    <lineage>
        <taxon>Bacteria</taxon>
        <taxon>Pseudomonadati</taxon>
        <taxon>Bacteroidota</taxon>
        <taxon>Flavobacteriia</taxon>
        <taxon>Flavobacteriales</taxon>
        <taxon>Flavobacteriaceae</taxon>
        <taxon>Flavobacterium</taxon>
    </lineage>
</organism>
<keyword evidence="4" id="KW-1185">Reference proteome</keyword>
<keyword evidence="1" id="KW-0732">Signal</keyword>